<protein>
    <recommendedName>
        <fullName evidence="4">Phosphoglycerate mutase (2,3-diphosphoglycerate-dependent)</fullName>
    </recommendedName>
</protein>
<evidence type="ECO:0000313" key="3">
    <source>
        <dbReference type="Proteomes" id="UP000789595"/>
    </source>
</evidence>
<dbReference type="PANTHER" id="PTHR46192">
    <property type="entry name" value="BROAD-RANGE ACID PHOSPHATASE DET1"/>
    <property type="match status" value="1"/>
</dbReference>
<dbReference type="Pfam" id="PF00300">
    <property type="entry name" value="His_Phos_1"/>
    <property type="match status" value="1"/>
</dbReference>
<dbReference type="Gene3D" id="3.40.50.1240">
    <property type="entry name" value="Phosphoglycerate mutase-like"/>
    <property type="match status" value="1"/>
</dbReference>
<evidence type="ECO:0000256" key="1">
    <source>
        <dbReference type="SAM" id="MobiDB-lite"/>
    </source>
</evidence>
<evidence type="ECO:0008006" key="4">
    <source>
        <dbReference type="Google" id="ProtNLM"/>
    </source>
</evidence>
<dbReference type="Proteomes" id="UP000789595">
    <property type="component" value="Unassembled WGS sequence"/>
</dbReference>
<dbReference type="OrthoDB" id="10261749at2759"/>
<sequence>MPAGTSKLLACAGLSVALLFRERARRVLLCWLEDGMRELAWRRLPRKIIFIRHGEAQHNLEGCAILQEDNPNRKPDNLSELTPRGREQARAAGHRLRRLLGGGGTVSAVVSPFERTQQTLYALQQNLGDVRVRRVHVDPRVREQEFGNFQVAEDMPRHKQTAEEVGRFYYRRPTGESGADVYDRAASFWDSLLGGSFDVQDLFRRRRAGPDDALLVVTHGLTMRLLLMRYFNWSPQTFDAVYNPGNCDFWVLVKDEARRAYRLEPADCSPPCTPWATRQVRVVRHAGAGLEAQDYTLVDYLALPQPRTSHLEPALQSLVPGHGHHLNPSRLASPEEREAFIKEQLAKVEPIEGKVHSIDWWCGKISEEGVGLRMDKSLPMRRTVSARRERAARCEGW</sequence>
<dbReference type="InterPro" id="IPR013078">
    <property type="entry name" value="His_Pase_superF_clade-1"/>
</dbReference>
<reference evidence="2" key="1">
    <citation type="submission" date="2021-11" db="EMBL/GenBank/DDBJ databases">
        <authorList>
            <consortium name="Genoscope - CEA"/>
            <person name="William W."/>
        </authorList>
    </citation>
    <scope>NUCLEOTIDE SEQUENCE</scope>
</reference>
<dbReference type="InterPro" id="IPR029033">
    <property type="entry name" value="His_PPase_superfam"/>
</dbReference>
<dbReference type="AlphaFoldDB" id="A0A8J2S581"/>
<comment type="caution">
    <text evidence="2">The sequence shown here is derived from an EMBL/GenBank/DDBJ whole genome shotgun (WGS) entry which is preliminary data.</text>
</comment>
<dbReference type="SUPFAM" id="SSF53254">
    <property type="entry name" value="Phosphoglycerate mutase-like"/>
    <property type="match status" value="1"/>
</dbReference>
<evidence type="ECO:0000313" key="2">
    <source>
        <dbReference type="EMBL" id="CAH0365453.1"/>
    </source>
</evidence>
<name>A0A8J2S581_9STRA</name>
<dbReference type="EMBL" id="CAKKNE010000001">
    <property type="protein sequence ID" value="CAH0365453.1"/>
    <property type="molecule type" value="Genomic_DNA"/>
</dbReference>
<organism evidence="2 3">
    <name type="scientific">Pelagomonas calceolata</name>
    <dbReference type="NCBI Taxonomy" id="35677"/>
    <lineage>
        <taxon>Eukaryota</taxon>
        <taxon>Sar</taxon>
        <taxon>Stramenopiles</taxon>
        <taxon>Ochrophyta</taxon>
        <taxon>Pelagophyceae</taxon>
        <taxon>Pelagomonadales</taxon>
        <taxon>Pelagomonadaceae</taxon>
        <taxon>Pelagomonas</taxon>
    </lineage>
</organism>
<keyword evidence="3" id="KW-1185">Reference proteome</keyword>
<feature type="region of interest" description="Disordered" evidence="1">
    <location>
        <begin position="67"/>
        <end position="87"/>
    </location>
</feature>
<dbReference type="CDD" id="cd07067">
    <property type="entry name" value="HP_PGM_like"/>
    <property type="match status" value="1"/>
</dbReference>
<dbReference type="InterPro" id="IPR052765">
    <property type="entry name" value="PGM-Related"/>
</dbReference>
<gene>
    <name evidence="2" type="ORF">PECAL_1P18930</name>
</gene>
<dbReference type="SMART" id="SM00855">
    <property type="entry name" value="PGAM"/>
    <property type="match status" value="1"/>
</dbReference>
<feature type="compositionally biased region" description="Basic and acidic residues" evidence="1">
    <location>
        <begin position="70"/>
        <end position="87"/>
    </location>
</feature>
<proteinExistence type="predicted"/>
<accession>A0A8J2S581</accession>